<dbReference type="GO" id="GO:0016226">
    <property type="term" value="P:iron-sulfur cluster assembly"/>
    <property type="evidence" value="ECO:0007669"/>
    <property type="project" value="InterPro"/>
</dbReference>
<sequence length="386" mass="41669">MSNEVTLNNVAAPAPTRLKSTNIADFPMPQAREEAWRFTPIERLEELLTEELTGGSPKYSFAGKDLELGSSADHGGILAELKEPLGLAPLSDAPFDRAGAAGWNNIEQTLNLTVEGDNPEILFVDISAEAKAMVGHVRVRALPNSHAIVVLRHTGGGTLNETVEIKAEDGAKLDVVSLQDWDTGAKHVATHEITLGREAEVKHGVITLGGDVVRIGMGAQLPEEHADLNLLGLYFTDAGQHQEHRLFIEHVASSSKSRVTYKGALQGQAAHAVWVGDVGIGPQAYGTDSYELNRNLVLGKGPRVDSVPNLEIHNGQIEGAGHASATGRFDDEQLFYLMSRGIDPVEAKRLVVKAFYAELLNEMEIPQLTDHVLELVDSHLSEGSLK</sequence>
<dbReference type="Pfam" id="PF01458">
    <property type="entry name" value="SUFBD_core"/>
    <property type="match status" value="1"/>
</dbReference>
<protein>
    <submittedName>
        <fullName evidence="3">Fe-S cluster assembly protein SufD</fullName>
    </submittedName>
</protein>
<evidence type="ECO:0000256" key="1">
    <source>
        <dbReference type="ARBA" id="ARBA00043967"/>
    </source>
</evidence>
<evidence type="ECO:0000259" key="2">
    <source>
        <dbReference type="Pfam" id="PF01458"/>
    </source>
</evidence>
<proteinExistence type="inferred from homology"/>
<keyword evidence="4" id="KW-1185">Reference proteome</keyword>
<name>A0A7K0JZR4_9ACTO</name>
<reference evidence="3 4" key="1">
    <citation type="submission" date="2019-08" db="EMBL/GenBank/DDBJ databases">
        <title>In-depth cultivation of the pig gut microbiome towards novel bacterial diversity and tailored functional studies.</title>
        <authorList>
            <person name="Wylensek D."/>
            <person name="Hitch T.C.A."/>
            <person name="Clavel T."/>
        </authorList>
    </citation>
    <scope>NUCLEOTIDE SEQUENCE [LARGE SCALE GENOMIC DNA]</scope>
    <source>
        <strain evidence="3 4">RF-GAM-744-WT-7</strain>
    </source>
</reference>
<dbReference type="PANTHER" id="PTHR43575">
    <property type="entry name" value="PROTEIN ABCI7, CHLOROPLASTIC"/>
    <property type="match status" value="1"/>
</dbReference>
<dbReference type="Proteomes" id="UP000442535">
    <property type="component" value="Unassembled WGS sequence"/>
</dbReference>
<accession>A0A7K0JZR4</accession>
<dbReference type="InterPro" id="IPR000825">
    <property type="entry name" value="SUF_FeS_clus_asmbl_SufBD_core"/>
</dbReference>
<dbReference type="InterPro" id="IPR055346">
    <property type="entry name" value="Fe-S_cluster_assembly_SufBD"/>
</dbReference>
<dbReference type="InterPro" id="IPR011542">
    <property type="entry name" value="SUF_FeS_clus_asmbl_SufD"/>
</dbReference>
<dbReference type="AlphaFoldDB" id="A0A7K0JZR4"/>
<dbReference type="RefSeq" id="WP_154542688.1">
    <property type="nucleotide sequence ID" value="NZ_VUMY01000001.1"/>
</dbReference>
<comment type="caution">
    <text evidence="3">The sequence shown here is derived from an EMBL/GenBank/DDBJ whole genome shotgun (WGS) entry which is preliminary data.</text>
</comment>
<gene>
    <name evidence="3" type="primary">sufD</name>
    <name evidence="3" type="ORF">FYJ63_00425</name>
</gene>
<evidence type="ECO:0000313" key="4">
    <source>
        <dbReference type="Proteomes" id="UP000442535"/>
    </source>
</evidence>
<dbReference type="PANTHER" id="PTHR43575:SF1">
    <property type="entry name" value="PROTEIN ABCI7, CHLOROPLASTIC"/>
    <property type="match status" value="1"/>
</dbReference>
<organism evidence="3 4">
    <name type="scientific">Mobiluncus porci</name>
    <dbReference type="NCBI Taxonomy" id="2652278"/>
    <lineage>
        <taxon>Bacteria</taxon>
        <taxon>Bacillati</taxon>
        <taxon>Actinomycetota</taxon>
        <taxon>Actinomycetes</taxon>
        <taxon>Actinomycetales</taxon>
        <taxon>Actinomycetaceae</taxon>
        <taxon>Mobiluncus</taxon>
    </lineage>
</organism>
<feature type="domain" description="SUF system FeS cluster assembly SufBD core" evidence="2">
    <location>
        <begin position="127"/>
        <end position="355"/>
    </location>
</feature>
<comment type="similarity">
    <text evidence="1">Belongs to the iron-sulfur cluster assembly SufBD family.</text>
</comment>
<dbReference type="SUPFAM" id="SSF101960">
    <property type="entry name" value="Stabilizer of iron transporter SufD"/>
    <property type="match status" value="1"/>
</dbReference>
<dbReference type="InterPro" id="IPR037284">
    <property type="entry name" value="SUF_FeS_clus_asmbl_SufBD_sf"/>
</dbReference>
<dbReference type="NCBIfam" id="TIGR01981">
    <property type="entry name" value="sufD"/>
    <property type="match status" value="1"/>
</dbReference>
<evidence type="ECO:0000313" key="3">
    <source>
        <dbReference type="EMBL" id="MST48737.1"/>
    </source>
</evidence>
<dbReference type="EMBL" id="VUMY01000001">
    <property type="protein sequence ID" value="MST48737.1"/>
    <property type="molecule type" value="Genomic_DNA"/>
</dbReference>